<dbReference type="InterPro" id="IPR006094">
    <property type="entry name" value="Oxid_FAD_bind_N"/>
</dbReference>
<keyword evidence="3" id="KW-0285">Flavoprotein</keyword>
<dbReference type="Gene3D" id="3.30.465.10">
    <property type="match status" value="1"/>
</dbReference>
<evidence type="ECO:0000259" key="6">
    <source>
        <dbReference type="PROSITE" id="PS51387"/>
    </source>
</evidence>
<name>A8M333_SALAI</name>
<accession>A8M333</accession>
<dbReference type="PANTHER" id="PTHR42973">
    <property type="entry name" value="BINDING OXIDOREDUCTASE, PUTATIVE (AFU_ORTHOLOGUE AFUA_1G17690)-RELATED"/>
    <property type="match status" value="1"/>
</dbReference>
<reference evidence="7" key="1">
    <citation type="submission" date="2007-10" db="EMBL/GenBank/DDBJ databases">
        <title>Complete sequence of Salinispora arenicola CNS-205.</title>
        <authorList>
            <consortium name="US DOE Joint Genome Institute"/>
            <person name="Copeland A."/>
            <person name="Lucas S."/>
            <person name="Lapidus A."/>
            <person name="Barry K."/>
            <person name="Glavina del Rio T."/>
            <person name="Dalin E."/>
            <person name="Tice H."/>
            <person name="Pitluck S."/>
            <person name="Foster B."/>
            <person name="Schmutz J."/>
            <person name="Larimer F."/>
            <person name="Land M."/>
            <person name="Hauser L."/>
            <person name="Kyrpides N."/>
            <person name="Ivanova N."/>
            <person name="Jensen P.R."/>
            <person name="Moore B.S."/>
            <person name="Penn K."/>
            <person name="Jenkins C."/>
            <person name="Udwary D."/>
            <person name="Xiang L."/>
            <person name="Gontang E."/>
            <person name="Richardson P."/>
        </authorList>
    </citation>
    <scope>NUCLEOTIDE SEQUENCE [LARGE SCALE GENOMIC DNA]</scope>
    <source>
        <strain evidence="7">CNS-205</strain>
    </source>
</reference>
<dbReference type="eggNOG" id="COG0277">
    <property type="taxonomic scope" value="Bacteria"/>
</dbReference>
<keyword evidence="4" id="KW-0274">FAD</keyword>
<organism evidence="7">
    <name type="scientific">Salinispora arenicola (strain CNS-205)</name>
    <dbReference type="NCBI Taxonomy" id="391037"/>
    <lineage>
        <taxon>Bacteria</taxon>
        <taxon>Bacillati</taxon>
        <taxon>Actinomycetota</taxon>
        <taxon>Actinomycetes</taxon>
        <taxon>Micromonosporales</taxon>
        <taxon>Micromonosporaceae</taxon>
        <taxon>Salinispora</taxon>
    </lineage>
</organism>
<dbReference type="EMBL" id="CP000850">
    <property type="protein sequence ID" value="ABV98295.1"/>
    <property type="molecule type" value="Genomic_DNA"/>
</dbReference>
<dbReference type="InterPro" id="IPR036318">
    <property type="entry name" value="FAD-bd_PCMH-like_sf"/>
</dbReference>
<dbReference type="Pfam" id="PF08031">
    <property type="entry name" value="BBE"/>
    <property type="match status" value="1"/>
</dbReference>
<dbReference type="HOGENOM" id="CLU_018354_10_2_11"/>
<dbReference type="InterPro" id="IPR016167">
    <property type="entry name" value="FAD-bd_PCMH_sub1"/>
</dbReference>
<dbReference type="GO" id="GO:0016491">
    <property type="term" value="F:oxidoreductase activity"/>
    <property type="evidence" value="ECO:0007669"/>
    <property type="project" value="UniProtKB-KW"/>
</dbReference>
<protein>
    <submittedName>
        <fullName evidence="7">FAD linked oxidase domain protein</fullName>
    </submittedName>
</protein>
<dbReference type="KEGG" id="saq:Sare_2448"/>
<dbReference type="PATRIC" id="fig|391037.6.peg.2488"/>
<comment type="similarity">
    <text evidence="2">Belongs to the oxygen-dependent FAD-linked oxidoreductase family.</text>
</comment>
<evidence type="ECO:0000256" key="1">
    <source>
        <dbReference type="ARBA" id="ARBA00001974"/>
    </source>
</evidence>
<dbReference type="PANTHER" id="PTHR42973:SF39">
    <property type="entry name" value="FAD-BINDING PCMH-TYPE DOMAIN-CONTAINING PROTEIN"/>
    <property type="match status" value="1"/>
</dbReference>
<dbReference type="InterPro" id="IPR016169">
    <property type="entry name" value="FAD-bd_PCMH_sub2"/>
</dbReference>
<feature type="domain" description="FAD-binding PCMH-type" evidence="6">
    <location>
        <begin position="34"/>
        <end position="207"/>
    </location>
</feature>
<dbReference type="Gene3D" id="3.30.43.10">
    <property type="entry name" value="Uridine Diphospho-n-acetylenolpyruvylglucosamine Reductase, domain 2"/>
    <property type="match status" value="1"/>
</dbReference>
<keyword evidence="5" id="KW-0560">Oxidoreductase</keyword>
<comment type="cofactor">
    <cofactor evidence="1">
        <name>FAD</name>
        <dbReference type="ChEBI" id="CHEBI:57692"/>
    </cofactor>
</comment>
<dbReference type="Gene3D" id="3.40.462.20">
    <property type="match status" value="1"/>
</dbReference>
<proteinExistence type="inferred from homology"/>
<evidence type="ECO:0000256" key="2">
    <source>
        <dbReference type="ARBA" id="ARBA00005466"/>
    </source>
</evidence>
<dbReference type="Pfam" id="PF01565">
    <property type="entry name" value="FAD_binding_4"/>
    <property type="match status" value="1"/>
</dbReference>
<evidence type="ECO:0000256" key="3">
    <source>
        <dbReference type="ARBA" id="ARBA00022630"/>
    </source>
</evidence>
<dbReference type="STRING" id="391037.Sare_2448"/>
<dbReference type="InterPro" id="IPR050416">
    <property type="entry name" value="FAD-linked_Oxidoreductase"/>
</dbReference>
<dbReference type="InterPro" id="IPR016166">
    <property type="entry name" value="FAD-bd_PCMH"/>
</dbReference>
<sequence>MATAAVALNSLAGELTGTLLLPGDPDFVTCRLPFVSRPDEVLPRAVVRCATTADVATALTFARAHRIPIAVRSGGNSFADRSSTDGLLVDLGGMRNMRMDGDLMVADPGVRIRDVRRRLNPGDRAISCGWCPEVALGGAVLGGGYGSLSRLYGLGCDHLVAAEVVLADGRTAWCDADREPDLFWALRGAGGGLTGAVTSLVLATRPAVPATFVECRWPIRHAARVIGAWQRFAPEAPDEINIETVLVSAHGEEPMVAVYGVSAAGTAFLDRLGPDPDHVEIRELPGPAAALVSYPDVPEDIDVSGPSWGIRPGLRLARSEFFDGELPEAAIESLVDYLVARPVVDQSRILEFIPWGGAIARMAPDATAFVHRRARFILKHAAWVMRRASDELRRDARRWVDGSWEISHPWGSGLIYPNYPEPTRAPLDPAYHGTNLARLRRVLARYDPDGTFAADHRRTGRPRAADLLGRGLPDGC</sequence>
<dbReference type="OrthoDB" id="9775082at2"/>
<evidence type="ECO:0000313" key="7">
    <source>
        <dbReference type="EMBL" id="ABV98295.1"/>
    </source>
</evidence>
<dbReference type="InterPro" id="IPR012951">
    <property type="entry name" value="BBE"/>
</dbReference>
<evidence type="ECO:0000256" key="5">
    <source>
        <dbReference type="ARBA" id="ARBA00023002"/>
    </source>
</evidence>
<dbReference type="AlphaFoldDB" id="A8M333"/>
<dbReference type="SUPFAM" id="SSF56176">
    <property type="entry name" value="FAD-binding/transporter-associated domain-like"/>
    <property type="match status" value="1"/>
</dbReference>
<gene>
    <name evidence="7" type="ordered locus">Sare_2448</name>
</gene>
<dbReference type="GO" id="GO:0071949">
    <property type="term" value="F:FAD binding"/>
    <property type="evidence" value="ECO:0007669"/>
    <property type="project" value="InterPro"/>
</dbReference>
<dbReference type="PROSITE" id="PS51387">
    <property type="entry name" value="FAD_PCMH"/>
    <property type="match status" value="1"/>
</dbReference>
<evidence type="ECO:0000256" key="4">
    <source>
        <dbReference type="ARBA" id="ARBA00022827"/>
    </source>
</evidence>